<dbReference type="Proteomes" id="UP000799436">
    <property type="component" value="Unassembled WGS sequence"/>
</dbReference>
<gene>
    <name evidence="2" type="ORF">EJ03DRAFT_35512</name>
</gene>
<keyword evidence="3" id="KW-1185">Reference proteome</keyword>
<organism evidence="2 3">
    <name type="scientific">Teratosphaeria nubilosa</name>
    <dbReference type="NCBI Taxonomy" id="161662"/>
    <lineage>
        <taxon>Eukaryota</taxon>
        <taxon>Fungi</taxon>
        <taxon>Dikarya</taxon>
        <taxon>Ascomycota</taxon>
        <taxon>Pezizomycotina</taxon>
        <taxon>Dothideomycetes</taxon>
        <taxon>Dothideomycetidae</taxon>
        <taxon>Mycosphaerellales</taxon>
        <taxon>Teratosphaeriaceae</taxon>
        <taxon>Teratosphaeria</taxon>
    </lineage>
</organism>
<feature type="compositionally biased region" description="Basic and acidic residues" evidence="1">
    <location>
        <begin position="154"/>
        <end position="165"/>
    </location>
</feature>
<evidence type="ECO:0000313" key="2">
    <source>
        <dbReference type="EMBL" id="KAF2764181.1"/>
    </source>
</evidence>
<reference evidence="2" key="1">
    <citation type="journal article" date="2020" name="Stud. Mycol.">
        <title>101 Dothideomycetes genomes: a test case for predicting lifestyles and emergence of pathogens.</title>
        <authorList>
            <person name="Haridas S."/>
            <person name="Albert R."/>
            <person name="Binder M."/>
            <person name="Bloem J."/>
            <person name="Labutti K."/>
            <person name="Salamov A."/>
            <person name="Andreopoulos B."/>
            <person name="Baker S."/>
            <person name="Barry K."/>
            <person name="Bills G."/>
            <person name="Bluhm B."/>
            <person name="Cannon C."/>
            <person name="Castanera R."/>
            <person name="Culley D."/>
            <person name="Daum C."/>
            <person name="Ezra D."/>
            <person name="Gonzalez J."/>
            <person name="Henrissat B."/>
            <person name="Kuo A."/>
            <person name="Liang C."/>
            <person name="Lipzen A."/>
            <person name="Lutzoni F."/>
            <person name="Magnuson J."/>
            <person name="Mondo S."/>
            <person name="Nolan M."/>
            <person name="Ohm R."/>
            <person name="Pangilinan J."/>
            <person name="Park H.-J."/>
            <person name="Ramirez L."/>
            <person name="Alfaro M."/>
            <person name="Sun H."/>
            <person name="Tritt A."/>
            <person name="Yoshinaga Y."/>
            <person name="Zwiers L.-H."/>
            <person name="Turgeon B."/>
            <person name="Goodwin S."/>
            <person name="Spatafora J."/>
            <person name="Crous P."/>
            <person name="Grigoriev I."/>
        </authorList>
    </citation>
    <scope>NUCLEOTIDE SEQUENCE</scope>
    <source>
        <strain evidence="2">CBS 116005</strain>
    </source>
</reference>
<evidence type="ECO:0000256" key="1">
    <source>
        <dbReference type="SAM" id="MobiDB-lite"/>
    </source>
</evidence>
<dbReference type="EMBL" id="ML995935">
    <property type="protein sequence ID" value="KAF2764181.1"/>
    <property type="molecule type" value="Genomic_DNA"/>
</dbReference>
<sequence length="165" mass="17800">MCVWQVSNIGNHLIGRGDACPAPSTHQGPVQEDLGDSSAYVPCNGPSTDVSSRHLKKDISSVVPALASKTQSSQFHPQLHHRQESPPTLFKPKPGAEKPPSPHPHARREQIPVGHHTPHYPAPTSRSSPSACQKKSQASSHHLSSPLLSSQPGQDERHDPFSSFS</sequence>
<accession>A0A6G1KU70</accession>
<evidence type="ECO:0000313" key="3">
    <source>
        <dbReference type="Proteomes" id="UP000799436"/>
    </source>
</evidence>
<name>A0A6G1KU70_9PEZI</name>
<feature type="compositionally biased region" description="Low complexity" evidence="1">
    <location>
        <begin position="133"/>
        <end position="152"/>
    </location>
</feature>
<dbReference type="AlphaFoldDB" id="A0A6G1KU70"/>
<feature type="region of interest" description="Disordered" evidence="1">
    <location>
        <begin position="22"/>
        <end position="165"/>
    </location>
</feature>
<protein>
    <submittedName>
        <fullName evidence="2">Uncharacterized protein</fullName>
    </submittedName>
</protein>
<proteinExistence type="predicted"/>